<dbReference type="AlphaFoldDB" id="A0A0W1S0A1"/>
<keyword evidence="2" id="KW-1185">Reference proteome</keyword>
<dbReference type="Gene3D" id="2.30.110.10">
    <property type="entry name" value="Electron Transport, Fmn-binding Protein, Chain A"/>
    <property type="match status" value="1"/>
</dbReference>
<dbReference type="RefSeq" id="WP_058573068.1">
    <property type="nucleotide sequence ID" value="NZ_LOPV01000440.1"/>
</dbReference>
<evidence type="ECO:0000313" key="2">
    <source>
        <dbReference type="Proteomes" id="UP000053157"/>
    </source>
</evidence>
<reference evidence="1 2" key="1">
    <citation type="submission" date="2015-12" db="EMBL/GenBank/DDBJ databases">
        <title>Haloferax profundi sp. nov. isolated from the Discovery deep brine-seawater interface in the Red Sea.</title>
        <authorList>
            <person name="Zhang G."/>
            <person name="Stingl U."/>
            <person name="Rashid M."/>
        </authorList>
    </citation>
    <scope>NUCLEOTIDE SEQUENCE [LARGE SCALE GENOMIC DNA]</scope>
    <source>
        <strain evidence="1 2">SB29</strain>
    </source>
</reference>
<dbReference type="Proteomes" id="UP000053157">
    <property type="component" value="Unassembled WGS sequence"/>
</dbReference>
<dbReference type="InterPro" id="IPR024747">
    <property type="entry name" value="Pyridox_Oxase-rel"/>
</dbReference>
<dbReference type="SUPFAM" id="SSF50475">
    <property type="entry name" value="FMN-binding split barrel"/>
    <property type="match status" value="1"/>
</dbReference>
<organism evidence="1 2">
    <name type="scientific">Haloferax profundi</name>
    <dbReference type="NCBI Taxonomy" id="1544718"/>
    <lineage>
        <taxon>Archaea</taxon>
        <taxon>Methanobacteriati</taxon>
        <taxon>Methanobacteriota</taxon>
        <taxon>Stenosarchaea group</taxon>
        <taxon>Halobacteria</taxon>
        <taxon>Halobacteriales</taxon>
        <taxon>Haloferacaceae</taxon>
        <taxon>Haloferax</taxon>
    </lineage>
</organism>
<dbReference type="InterPro" id="IPR012349">
    <property type="entry name" value="Split_barrel_FMN-bd"/>
</dbReference>
<dbReference type="EMBL" id="LOPV01000440">
    <property type="protein sequence ID" value="KTG19461.1"/>
    <property type="molecule type" value="Genomic_DNA"/>
</dbReference>
<dbReference type="Pfam" id="PF12900">
    <property type="entry name" value="Pyridox_ox_2"/>
    <property type="match status" value="1"/>
</dbReference>
<evidence type="ECO:0000313" key="1">
    <source>
        <dbReference type="EMBL" id="KTG19461.1"/>
    </source>
</evidence>
<sequence>MKDIRYVYTVGMDAEDISRRLDEASSGILSLADDNRAYGIPVHVSLDEENGRLLFRLTDDGHSEKFEYIETTDEATFICYEDAGKDSWSIMARGSIRVLPDDELPDEATINEMYGGVRVFDEAVDDLQLHIVELVYDELTGRETAR</sequence>
<name>A0A0W1S0A1_9EURY</name>
<accession>A0A0W1S0A1</accession>
<gene>
    <name evidence="1" type="ORF">AUR66_02250</name>
</gene>
<dbReference type="OrthoDB" id="288110at2157"/>
<proteinExistence type="predicted"/>
<protein>
    <submittedName>
        <fullName evidence="1">Flavin-nucleotide-binding protein</fullName>
    </submittedName>
</protein>
<comment type="caution">
    <text evidence="1">The sequence shown here is derived from an EMBL/GenBank/DDBJ whole genome shotgun (WGS) entry which is preliminary data.</text>
</comment>